<accession>A0A0F9A8B8</accession>
<gene>
    <name evidence="1" type="ORF">LCGC14_2943550</name>
</gene>
<dbReference type="AlphaFoldDB" id="A0A0F9A8B8"/>
<evidence type="ECO:0000313" key="1">
    <source>
        <dbReference type="EMBL" id="KKK68486.1"/>
    </source>
</evidence>
<dbReference type="EMBL" id="LAZR01059110">
    <property type="protein sequence ID" value="KKK68486.1"/>
    <property type="molecule type" value="Genomic_DNA"/>
</dbReference>
<organism evidence="1">
    <name type="scientific">marine sediment metagenome</name>
    <dbReference type="NCBI Taxonomy" id="412755"/>
    <lineage>
        <taxon>unclassified sequences</taxon>
        <taxon>metagenomes</taxon>
        <taxon>ecological metagenomes</taxon>
    </lineage>
</organism>
<protein>
    <submittedName>
        <fullName evidence="1">Uncharacterized protein</fullName>
    </submittedName>
</protein>
<sequence>MAFEHPYGSYNVQGSLNEWFRVNVTGNGIPAWMPSAFIHYDFPETGLISGHSGHAFSLTHQGADPIQQYQGRIVGDGQRGTLMESTLEVNCWLSREKAGGAYTHRLRHMGDMVSYIFQSARDVPLTNVYGSTTDPENVTALIRIKPANEQPVLPDPNPDIVRRRFLIDYRWLERVSAG</sequence>
<name>A0A0F9A8B8_9ZZZZ</name>
<comment type="caution">
    <text evidence="1">The sequence shown here is derived from an EMBL/GenBank/DDBJ whole genome shotgun (WGS) entry which is preliminary data.</text>
</comment>
<reference evidence="1" key="1">
    <citation type="journal article" date="2015" name="Nature">
        <title>Complex archaea that bridge the gap between prokaryotes and eukaryotes.</title>
        <authorList>
            <person name="Spang A."/>
            <person name="Saw J.H."/>
            <person name="Jorgensen S.L."/>
            <person name="Zaremba-Niedzwiedzka K."/>
            <person name="Martijn J."/>
            <person name="Lind A.E."/>
            <person name="van Eijk R."/>
            <person name="Schleper C."/>
            <person name="Guy L."/>
            <person name="Ettema T.J."/>
        </authorList>
    </citation>
    <scope>NUCLEOTIDE SEQUENCE</scope>
</reference>
<proteinExistence type="predicted"/>